<evidence type="ECO:0000256" key="5">
    <source>
        <dbReference type="ARBA" id="ARBA00023136"/>
    </source>
</evidence>
<dbReference type="GO" id="GO:0006865">
    <property type="term" value="P:amino acid transport"/>
    <property type="evidence" value="ECO:0007669"/>
    <property type="project" value="InterPro"/>
</dbReference>
<evidence type="ECO:0000256" key="7">
    <source>
        <dbReference type="SAM" id="Phobius"/>
    </source>
</evidence>
<evidence type="ECO:0000256" key="2">
    <source>
        <dbReference type="ARBA" id="ARBA00022448"/>
    </source>
</evidence>
<dbReference type="Proteomes" id="UP000572817">
    <property type="component" value="Unassembled WGS sequence"/>
</dbReference>
<keyword evidence="9" id="KW-1185">Reference proteome</keyword>
<name>A0A8H4NA34_9PEZI</name>
<dbReference type="InterPro" id="IPR004840">
    <property type="entry name" value="Amino_acid_permease_CS"/>
</dbReference>
<dbReference type="Gene3D" id="1.20.1740.10">
    <property type="entry name" value="Amino acid/polyamine transporter I"/>
    <property type="match status" value="1"/>
</dbReference>
<feature type="transmembrane region" description="Helical" evidence="7">
    <location>
        <begin position="297"/>
        <end position="318"/>
    </location>
</feature>
<evidence type="ECO:0000313" key="9">
    <source>
        <dbReference type="Proteomes" id="UP000572817"/>
    </source>
</evidence>
<feature type="transmembrane region" description="Helical" evidence="7">
    <location>
        <begin position="64"/>
        <end position="86"/>
    </location>
</feature>
<dbReference type="PIRSF" id="PIRSF006060">
    <property type="entry name" value="AA_transporter"/>
    <property type="match status" value="1"/>
</dbReference>
<dbReference type="Pfam" id="PF13520">
    <property type="entry name" value="AA_permease_2"/>
    <property type="match status" value="1"/>
</dbReference>
<proteinExistence type="predicted"/>
<accession>A0A8H4NA34</accession>
<feature type="transmembrane region" description="Helical" evidence="7">
    <location>
        <begin position="98"/>
        <end position="122"/>
    </location>
</feature>
<feature type="transmembrane region" description="Helical" evidence="7">
    <location>
        <begin position="518"/>
        <end position="538"/>
    </location>
</feature>
<feature type="region of interest" description="Disordered" evidence="6">
    <location>
        <begin position="1"/>
        <end position="29"/>
    </location>
</feature>
<dbReference type="GO" id="GO:0016020">
    <property type="term" value="C:membrane"/>
    <property type="evidence" value="ECO:0007669"/>
    <property type="project" value="UniProtKB-SubCell"/>
</dbReference>
<gene>
    <name evidence="8" type="ORF">GTA08_BOTSDO12870</name>
</gene>
<feature type="transmembrane region" description="Helical" evidence="7">
    <location>
        <begin position="487"/>
        <end position="512"/>
    </location>
</feature>
<dbReference type="PANTHER" id="PTHR45649">
    <property type="entry name" value="AMINO-ACID PERMEASE BAT1"/>
    <property type="match status" value="1"/>
</dbReference>
<comment type="subcellular location">
    <subcellularLocation>
        <location evidence="1">Membrane</location>
        <topology evidence="1">Multi-pass membrane protein</topology>
    </subcellularLocation>
</comment>
<dbReference type="PROSITE" id="PS00218">
    <property type="entry name" value="AMINO_ACID_PERMEASE_1"/>
    <property type="match status" value="1"/>
</dbReference>
<comment type="caution">
    <text evidence="8">The sequence shown here is derived from an EMBL/GenBank/DDBJ whole genome shotgun (WGS) entry which is preliminary data.</text>
</comment>
<keyword evidence="5 7" id="KW-0472">Membrane</keyword>
<keyword evidence="3 7" id="KW-0812">Transmembrane</keyword>
<dbReference type="EMBL" id="WWBZ02000009">
    <property type="protein sequence ID" value="KAF4311411.1"/>
    <property type="molecule type" value="Genomic_DNA"/>
</dbReference>
<protein>
    <submittedName>
        <fullName evidence="8">Uncharacterized protein</fullName>
    </submittedName>
</protein>
<dbReference type="InterPro" id="IPR002293">
    <property type="entry name" value="AA/rel_permease1"/>
</dbReference>
<keyword evidence="2" id="KW-0813">Transport</keyword>
<feature type="transmembrane region" description="Helical" evidence="7">
    <location>
        <begin position="443"/>
        <end position="466"/>
    </location>
</feature>
<dbReference type="GO" id="GO:0022857">
    <property type="term" value="F:transmembrane transporter activity"/>
    <property type="evidence" value="ECO:0007669"/>
    <property type="project" value="InterPro"/>
</dbReference>
<feature type="transmembrane region" description="Helical" evidence="7">
    <location>
        <begin position="143"/>
        <end position="167"/>
    </location>
</feature>
<evidence type="ECO:0000256" key="6">
    <source>
        <dbReference type="SAM" id="MobiDB-lite"/>
    </source>
</evidence>
<sequence>MAFTTSTHPRSQKMFAEDNRSAPLADPPLHKAVDPGRHDPLYEDDRAALEAIGKTQAFHRKFNFWSALGFTVCISGTWEGIVAAFLQGLALGGPVGLLYGYILTAIAMTCVAAVIAELASMWPSSGAQYHWIAELSPPRQRPILSWLGGWLSYCYAWLATASCAMGVAVQAQAYVTLGRSSYEPQRWHAYIIYASVISVYTLLNIFGVKLLHSLNLFGIGTHLGGYLLTIIIMLVYTKDKHNADYVFTTFLNSSGWSSNGVAFCTGLSTSMFGFGGLETAAHFSEEIQHVRKSVPRAIFWTALINAIITFPWLIVLLYCSGNIEDVINSKIGPVSPVTQVHHPHPLPNAGNTNQPPKIFFNSTNNAGLAIFLAALSTYLAFVGGIDAQGSCARTLWAMARDGAFPRWLRHVHPSLDVPVASVVVSAIPQLVIGAIYIGNTTAFYGLISGVLALYMLSYGLVVALHIHAKLSRHRTLAYGPWRLPTALGLPLNVVAFAWTVFTGVFLCFPLYQPTSAKNMNYASAIVGAFLAMGVAWYFGYMRGRFDGPVVEVAGGSVSPRASLKDEGDGGIGGNQVVIEA</sequence>
<evidence type="ECO:0000256" key="4">
    <source>
        <dbReference type="ARBA" id="ARBA00022989"/>
    </source>
</evidence>
<keyword evidence="4 7" id="KW-1133">Transmembrane helix</keyword>
<organism evidence="8 9">
    <name type="scientific">Botryosphaeria dothidea</name>
    <dbReference type="NCBI Taxonomy" id="55169"/>
    <lineage>
        <taxon>Eukaryota</taxon>
        <taxon>Fungi</taxon>
        <taxon>Dikarya</taxon>
        <taxon>Ascomycota</taxon>
        <taxon>Pezizomycotina</taxon>
        <taxon>Dothideomycetes</taxon>
        <taxon>Dothideomycetes incertae sedis</taxon>
        <taxon>Botryosphaeriales</taxon>
        <taxon>Botryosphaeriaceae</taxon>
        <taxon>Botryosphaeria</taxon>
    </lineage>
</organism>
<evidence type="ECO:0000256" key="3">
    <source>
        <dbReference type="ARBA" id="ARBA00022692"/>
    </source>
</evidence>
<reference evidence="8" key="1">
    <citation type="submission" date="2020-04" db="EMBL/GenBank/DDBJ databases">
        <title>Genome Assembly and Annotation of Botryosphaeria dothidea sdau 11-99, a Latent Pathogen of Apple Fruit Ring Rot in China.</title>
        <authorList>
            <person name="Yu C."/>
            <person name="Diao Y."/>
            <person name="Lu Q."/>
            <person name="Zhao J."/>
            <person name="Cui S."/>
            <person name="Peng C."/>
            <person name="He B."/>
            <person name="Liu H."/>
        </authorList>
    </citation>
    <scope>NUCLEOTIDE SEQUENCE [LARGE SCALE GENOMIC DNA]</scope>
    <source>
        <strain evidence="8">Sdau11-99</strain>
    </source>
</reference>
<evidence type="ECO:0000256" key="1">
    <source>
        <dbReference type="ARBA" id="ARBA00004141"/>
    </source>
</evidence>
<feature type="transmembrane region" description="Helical" evidence="7">
    <location>
        <begin position="415"/>
        <end position="437"/>
    </location>
</feature>
<feature type="transmembrane region" description="Helical" evidence="7">
    <location>
        <begin position="214"/>
        <end position="236"/>
    </location>
</feature>
<feature type="transmembrane region" description="Helical" evidence="7">
    <location>
        <begin position="187"/>
        <end position="207"/>
    </location>
</feature>
<dbReference type="PANTHER" id="PTHR45649:SF14">
    <property type="entry name" value="GABA PERMEASE"/>
    <property type="match status" value="1"/>
</dbReference>
<dbReference type="AlphaFoldDB" id="A0A8H4NA34"/>
<feature type="transmembrane region" description="Helical" evidence="7">
    <location>
        <begin position="366"/>
        <end position="385"/>
    </location>
</feature>
<evidence type="ECO:0000313" key="8">
    <source>
        <dbReference type="EMBL" id="KAF4311411.1"/>
    </source>
</evidence>
<dbReference type="OrthoDB" id="3257095at2759"/>